<evidence type="ECO:0000256" key="7">
    <source>
        <dbReference type="RuleBase" id="RU369079"/>
    </source>
</evidence>
<name>A0A8J7SAR4_9PROT</name>
<evidence type="ECO:0000256" key="4">
    <source>
        <dbReference type="ARBA" id="ARBA00022692"/>
    </source>
</evidence>
<proteinExistence type="predicted"/>
<dbReference type="GO" id="GO:0022857">
    <property type="term" value="F:transmembrane transporter activity"/>
    <property type="evidence" value="ECO:0007669"/>
    <property type="project" value="UniProtKB-UniRule"/>
</dbReference>
<evidence type="ECO:0000313" key="10">
    <source>
        <dbReference type="EMBL" id="MBP5858592.1"/>
    </source>
</evidence>
<evidence type="ECO:0000259" key="9">
    <source>
        <dbReference type="Pfam" id="PF06808"/>
    </source>
</evidence>
<keyword evidence="6 8" id="KW-0472">Membrane</keyword>
<dbReference type="Pfam" id="PF06808">
    <property type="entry name" value="DctM"/>
    <property type="match status" value="1"/>
</dbReference>
<evidence type="ECO:0000256" key="8">
    <source>
        <dbReference type="SAM" id="Phobius"/>
    </source>
</evidence>
<feature type="transmembrane region" description="Helical" evidence="8">
    <location>
        <begin position="20"/>
        <end position="41"/>
    </location>
</feature>
<feature type="transmembrane region" description="Helical" evidence="8">
    <location>
        <begin position="136"/>
        <end position="156"/>
    </location>
</feature>
<dbReference type="GO" id="GO:0005886">
    <property type="term" value="C:plasma membrane"/>
    <property type="evidence" value="ECO:0007669"/>
    <property type="project" value="UniProtKB-SubCell"/>
</dbReference>
<evidence type="ECO:0000256" key="5">
    <source>
        <dbReference type="ARBA" id="ARBA00022989"/>
    </source>
</evidence>
<comment type="caution">
    <text evidence="10">The sequence shown here is derived from an EMBL/GenBank/DDBJ whole genome shotgun (WGS) entry which is preliminary data.</text>
</comment>
<dbReference type="PANTHER" id="PTHR33362">
    <property type="entry name" value="SIALIC ACID TRAP TRANSPORTER PERMEASE PROTEIN SIAT-RELATED"/>
    <property type="match status" value="1"/>
</dbReference>
<keyword evidence="7" id="KW-0813">Transport</keyword>
<sequence>MEWYWVMTLLIGTTMGLMLFGLPVAFAFFSANIVGAMVFLGGETGLVQVTRNAVDSVVNFTLAPLLMFIAMGEILFQCGLAVKCIDAIERLFTRVPGRLSLAAVGGGIVFSALSGSSMANTAMLGSTLIPEMTRRGYHPSISMGPIMAVGGVAMLIPPSNMAILLGTVSQIPISYLLIGGIVPGVMIGLTHASIVLVRCLINPNLAPNYEVPRLPFWERWRPFVIYVMPLMLLFVVVVGSILGGLATPTESAALGAMGALLFSVAYGRFSLRMLGRSLYGAAMIGGMMLLIIAGSGTFSQILAFSGATQELVALVQEIDPDPIHVVIGMLMILLLLGMIMDSLSMILLTIPFYMPLAQALGIDVIWLGILVLFAIEISGMTPPFGLLLFAMKGVSPPGTTTVMIYRAVAPFVVAELVLLSILLLYPPLVTYLPSLIQN</sequence>
<keyword evidence="2" id="KW-1003">Cell membrane</keyword>
<feature type="transmembrane region" description="Helical" evidence="8">
    <location>
        <begin position="403"/>
        <end position="425"/>
    </location>
</feature>
<feature type="transmembrane region" description="Helical" evidence="8">
    <location>
        <begin position="278"/>
        <end position="303"/>
    </location>
</feature>
<dbReference type="RefSeq" id="WP_210683183.1">
    <property type="nucleotide sequence ID" value="NZ_JAGMWN010000009.1"/>
</dbReference>
<dbReference type="PANTHER" id="PTHR33362:SF5">
    <property type="entry name" value="C4-DICARBOXYLATE TRAP TRANSPORTER LARGE PERMEASE PROTEIN DCTM"/>
    <property type="match status" value="1"/>
</dbReference>
<dbReference type="InterPro" id="IPR010656">
    <property type="entry name" value="DctM"/>
</dbReference>
<dbReference type="AlphaFoldDB" id="A0A8J7SAR4"/>
<evidence type="ECO:0000256" key="2">
    <source>
        <dbReference type="ARBA" id="ARBA00022475"/>
    </source>
</evidence>
<feature type="transmembrane region" description="Helical" evidence="8">
    <location>
        <begin position="102"/>
        <end position="124"/>
    </location>
</feature>
<feature type="transmembrane region" description="Helical" evidence="8">
    <location>
        <begin position="62"/>
        <end position="82"/>
    </location>
</feature>
<feature type="transmembrane region" description="Helical" evidence="8">
    <location>
        <begin position="176"/>
        <end position="201"/>
    </location>
</feature>
<dbReference type="InterPro" id="IPR004681">
    <property type="entry name" value="TRAP_DctM"/>
</dbReference>
<keyword evidence="4 8" id="KW-0812">Transmembrane</keyword>
<protein>
    <submittedName>
        <fullName evidence="10">TRAP transporter large permease</fullName>
    </submittedName>
</protein>
<keyword evidence="3 7" id="KW-0997">Cell inner membrane</keyword>
<evidence type="ECO:0000313" key="11">
    <source>
        <dbReference type="Proteomes" id="UP000672602"/>
    </source>
</evidence>
<dbReference type="PIRSF" id="PIRSF006066">
    <property type="entry name" value="HI0050"/>
    <property type="match status" value="1"/>
</dbReference>
<reference evidence="10" key="1">
    <citation type="submission" date="2021-04" db="EMBL/GenBank/DDBJ databases">
        <authorList>
            <person name="Zhang D.-C."/>
        </authorList>
    </citation>
    <scope>NUCLEOTIDE SEQUENCE</scope>
    <source>
        <strain evidence="10">CGMCC 1.15697</strain>
    </source>
</reference>
<gene>
    <name evidence="10" type="ORF">KAJ83_16345</name>
</gene>
<evidence type="ECO:0000256" key="3">
    <source>
        <dbReference type="ARBA" id="ARBA00022519"/>
    </source>
</evidence>
<comment type="function">
    <text evidence="7">Part of the tripartite ATP-independent periplasmic (TRAP) transport system.</text>
</comment>
<feature type="transmembrane region" description="Helical" evidence="8">
    <location>
        <begin position="364"/>
        <end position="391"/>
    </location>
</feature>
<feature type="transmembrane region" description="Helical" evidence="8">
    <location>
        <begin position="222"/>
        <end position="246"/>
    </location>
</feature>
<evidence type="ECO:0000256" key="1">
    <source>
        <dbReference type="ARBA" id="ARBA00004429"/>
    </source>
</evidence>
<accession>A0A8J7SAR4</accession>
<keyword evidence="5 8" id="KW-1133">Transmembrane helix</keyword>
<keyword evidence="11" id="KW-1185">Reference proteome</keyword>
<dbReference type="Proteomes" id="UP000672602">
    <property type="component" value="Unassembled WGS sequence"/>
</dbReference>
<organism evidence="10 11">
    <name type="scientific">Marivibrio halodurans</name>
    <dbReference type="NCBI Taxonomy" id="2039722"/>
    <lineage>
        <taxon>Bacteria</taxon>
        <taxon>Pseudomonadati</taxon>
        <taxon>Pseudomonadota</taxon>
        <taxon>Alphaproteobacteria</taxon>
        <taxon>Rhodospirillales</taxon>
        <taxon>Rhodospirillaceae</taxon>
        <taxon>Marivibrio</taxon>
    </lineage>
</organism>
<evidence type="ECO:0000256" key="6">
    <source>
        <dbReference type="ARBA" id="ARBA00023136"/>
    </source>
</evidence>
<feature type="transmembrane region" description="Helical" evidence="8">
    <location>
        <begin position="323"/>
        <end position="352"/>
    </location>
</feature>
<feature type="domain" description="TRAP C4-dicarboxylate transport system permease DctM subunit" evidence="9">
    <location>
        <begin position="12"/>
        <end position="426"/>
    </location>
</feature>
<feature type="transmembrane region" description="Helical" evidence="8">
    <location>
        <begin position="252"/>
        <end position="271"/>
    </location>
</feature>
<dbReference type="EMBL" id="JAGMWN010000009">
    <property type="protein sequence ID" value="MBP5858592.1"/>
    <property type="molecule type" value="Genomic_DNA"/>
</dbReference>
<comment type="subcellular location">
    <subcellularLocation>
        <location evidence="1 7">Cell inner membrane</location>
        <topology evidence="1 7">Multi-pass membrane protein</topology>
    </subcellularLocation>
</comment>